<dbReference type="SUPFAM" id="SSF47336">
    <property type="entry name" value="ACP-like"/>
    <property type="match status" value="1"/>
</dbReference>
<protein>
    <submittedName>
        <fullName evidence="8">Phosphopantetheine-binding</fullName>
    </submittedName>
</protein>
<dbReference type="GO" id="GO:0000035">
    <property type="term" value="F:acyl binding"/>
    <property type="evidence" value="ECO:0007669"/>
    <property type="project" value="TreeGrafter"/>
</dbReference>
<keyword evidence="4" id="KW-0276">Fatty acid metabolism</keyword>
<proteinExistence type="predicted"/>
<dbReference type="PANTHER" id="PTHR20863">
    <property type="entry name" value="ACYL CARRIER PROTEIN"/>
    <property type="match status" value="1"/>
</dbReference>
<dbReference type="GO" id="GO:0000036">
    <property type="term" value="F:acyl carrier activity"/>
    <property type="evidence" value="ECO:0007669"/>
    <property type="project" value="TreeGrafter"/>
</dbReference>
<dbReference type="Gene3D" id="1.10.1200.10">
    <property type="entry name" value="ACP-like"/>
    <property type="match status" value="1"/>
</dbReference>
<dbReference type="InterPro" id="IPR003231">
    <property type="entry name" value="ACP"/>
</dbReference>
<dbReference type="KEGG" id="sus:Acid_0744"/>
<dbReference type="PROSITE" id="PS50075">
    <property type="entry name" value="CARRIER"/>
    <property type="match status" value="1"/>
</dbReference>
<keyword evidence="5" id="KW-0443">Lipid metabolism</keyword>
<evidence type="ECO:0000259" key="7">
    <source>
        <dbReference type="PROSITE" id="PS50075"/>
    </source>
</evidence>
<dbReference type="InParanoid" id="Q02B23"/>
<keyword evidence="2" id="KW-0444">Lipid biosynthesis</keyword>
<organism evidence="8">
    <name type="scientific">Solibacter usitatus (strain Ellin6076)</name>
    <dbReference type="NCBI Taxonomy" id="234267"/>
    <lineage>
        <taxon>Bacteria</taxon>
        <taxon>Pseudomonadati</taxon>
        <taxon>Acidobacteriota</taxon>
        <taxon>Terriglobia</taxon>
        <taxon>Bryobacterales</taxon>
        <taxon>Solibacteraceae</taxon>
        <taxon>Candidatus Solibacter</taxon>
    </lineage>
</organism>
<evidence type="ECO:0000256" key="1">
    <source>
        <dbReference type="ARBA" id="ARBA00022450"/>
    </source>
</evidence>
<keyword evidence="6" id="KW-0275">Fatty acid biosynthesis</keyword>
<dbReference type="Pfam" id="PF00550">
    <property type="entry name" value="PP-binding"/>
    <property type="match status" value="1"/>
</dbReference>
<dbReference type="EMBL" id="CP000473">
    <property type="protein sequence ID" value="ABJ81743.1"/>
    <property type="molecule type" value="Genomic_DNA"/>
</dbReference>
<reference evidence="8" key="1">
    <citation type="submission" date="2006-10" db="EMBL/GenBank/DDBJ databases">
        <title>Complete sequence of Solibacter usitatus Ellin6076.</title>
        <authorList>
            <consortium name="US DOE Joint Genome Institute"/>
            <person name="Copeland A."/>
            <person name="Lucas S."/>
            <person name="Lapidus A."/>
            <person name="Barry K."/>
            <person name="Detter J.C."/>
            <person name="Glavina del Rio T."/>
            <person name="Hammon N."/>
            <person name="Israni S."/>
            <person name="Dalin E."/>
            <person name="Tice H."/>
            <person name="Pitluck S."/>
            <person name="Thompson L.S."/>
            <person name="Brettin T."/>
            <person name="Bruce D."/>
            <person name="Han C."/>
            <person name="Tapia R."/>
            <person name="Gilna P."/>
            <person name="Schmutz J."/>
            <person name="Larimer F."/>
            <person name="Land M."/>
            <person name="Hauser L."/>
            <person name="Kyrpides N."/>
            <person name="Mikhailova N."/>
            <person name="Janssen P.H."/>
            <person name="Kuske C.R."/>
            <person name="Richardson P."/>
        </authorList>
    </citation>
    <scope>NUCLEOTIDE SEQUENCE</scope>
    <source>
        <strain evidence="8">Ellin6076</strain>
    </source>
</reference>
<name>Q02B23_SOLUE</name>
<dbReference type="InterPro" id="IPR009081">
    <property type="entry name" value="PP-bd_ACP"/>
</dbReference>
<sequence length="84" mass="9212">MIQRVLKVIATSKRIPLETVTIDSDFQQLGIDSMDAVEILFALENEFDISIPDDEVRSVRNVRDMCTGVDKLVAAKASGSQAGE</sequence>
<dbReference type="InterPro" id="IPR006162">
    <property type="entry name" value="Ppantetheine_attach_site"/>
</dbReference>
<evidence type="ECO:0000313" key="8">
    <source>
        <dbReference type="EMBL" id="ABJ81743.1"/>
    </source>
</evidence>
<dbReference type="PROSITE" id="PS00012">
    <property type="entry name" value="PHOSPHOPANTETHEINE"/>
    <property type="match status" value="1"/>
</dbReference>
<dbReference type="STRING" id="234267.Acid_0744"/>
<keyword evidence="3" id="KW-0597">Phosphoprotein</keyword>
<accession>Q02B23</accession>
<evidence type="ECO:0000256" key="6">
    <source>
        <dbReference type="ARBA" id="ARBA00023160"/>
    </source>
</evidence>
<dbReference type="PANTHER" id="PTHR20863:SF76">
    <property type="entry name" value="CARRIER DOMAIN-CONTAINING PROTEIN"/>
    <property type="match status" value="1"/>
</dbReference>
<evidence type="ECO:0000256" key="3">
    <source>
        <dbReference type="ARBA" id="ARBA00022553"/>
    </source>
</evidence>
<dbReference type="eggNOG" id="COG0236">
    <property type="taxonomic scope" value="Bacteria"/>
</dbReference>
<dbReference type="AlphaFoldDB" id="Q02B23"/>
<gene>
    <name evidence="8" type="ordered locus">Acid_0744</name>
</gene>
<feature type="domain" description="Carrier" evidence="7">
    <location>
        <begin position="1"/>
        <end position="73"/>
    </location>
</feature>
<evidence type="ECO:0000256" key="5">
    <source>
        <dbReference type="ARBA" id="ARBA00023098"/>
    </source>
</evidence>
<evidence type="ECO:0000256" key="2">
    <source>
        <dbReference type="ARBA" id="ARBA00022516"/>
    </source>
</evidence>
<keyword evidence="1" id="KW-0596">Phosphopantetheine</keyword>
<dbReference type="InterPro" id="IPR036736">
    <property type="entry name" value="ACP-like_sf"/>
</dbReference>
<dbReference type="HOGENOM" id="CLU_108696_9_1_0"/>
<evidence type="ECO:0000256" key="4">
    <source>
        <dbReference type="ARBA" id="ARBA00022832"/>
    </source>
</evidence>